<dbReference type="OrthoDB" id="670533at2"/>
<gene>
    <name evidence="1" type="ORF">SAE01_11210</name>
</gene>
<sequence>MKNAGAVLLILMLFVSCTCNEIKQKLLPAFNVNIPDINLTVPPLPIVTDKEIPVGALKTHINMDSTIKANTANTFGADAVHFVKIKKMVIKALNADESTNLSNFETARMRIYTDTASTDITTINFPETYSDSITVTPANTPDISNYLRGSDLSYNLFWKNRKPTKKYLKLNVKISISVQ</sequence>
<comment type="caution">
    <text evidence="1">The sequence shown here is derived from an EMBL/GenBank/DDBJ whole genome shotgun (WGS) entry which is preliminary data.</text>
</comment>
<name>A0A512B9J1_9BACT</name>
<organism evidence="1 2">
    <name type="scientific">Segetibacter aerophilus</name>
    <dbReference type="NCBI Taxonomy" id="670293"/>
    <lineage>
        <taxon>Bacteria</taxon>
        <taxon>Pseudomonadati</taxon>
        <taxon>Bacteroidota</taxon>
        <taxon>Chitinophagia</taxon>
        <taxon>Chitinophagales</taxon>
        <taxon>Chitinophagaceae</taxon>
        <taxon>Segetibacter</taxon>
    </lineage>
</organism>
<dbReference type="RefSeq" id="WP_147202677.1">
    <property type="nucleotide sequence ID" value="NZ_BJYT01000002.1"/>
</dbReference>
<proteinExistence type="predicted"/>
<dbReference type="Proteomes" id="UP000321513">
    <property type="component" value="Unassembled WGS sequence"/>
</dbReference>
<dbReference type="AlphaFoldDB" id="A0A512B9J1"/>
<keyword evidence="2" id="KW-1185">Reference proteome</keyword>
<dbReference type="PROSITE" id="PS51257">
    <property type="entry name" value="PROKAR_LIPOPROTEIN"/>
    <property type="match status" value="1"/>
</dbReference>
<reference evidence="1 2" key="1">
    <citation type="submission" date="2019-07" db="EMBL/GenBank/DDBJ databases">
        <title>Whole genome shotgun sequence of Segetibacter aerophilus NBRC 106135.</title>
        <authorList>
            <person name="Hosoyama A."/>
            <person name="Uohara A."/>
            <person name="Ohji S."/>
            <person name="Ichikawa N."/>
        </authorList>
    </citation>
    <scope>NUCLEOTIDE SEQUENCE [LARGE SCALE GENOMIC DNA]</scope>
    <source>
        <strain evidence="1 2">NBRC 106135</strain>
    </source>
</reference>
<dbReference type="EMBL" id="BJYT01000002">
    <property type="protein sequence ID" value="GEO08625.1"/>
    <property type="molecule type" value="Genomic_DNA"/>
</dbReference>
<evidence type="ECO:0000313" key="1">
    <source>
        <dbReference type="EMBL" id="GEO08625.1"/>
    </source>
</evidence>
<evidence type="ECO:0000313" key="2">
    <source>
        <dbReference type="Proteomes" id="UP000321513"/>
    </source>
</evidence>
<protein>
    <submittedName>
        <fullName evidence="1">Uncharacterized protein</fullName>
    </submittedName>
</protein>
<accession>A0A512B9J1</accession>